<evidence type="ECO:0000256" key="8">
    <source>
        <dbReference type="SAM" id="Phobius"/>
    </source>
</evidence>
<dbReference type="GO" id="GO:0005886">
    <property type="term" value="C:plasma membrane"/>
    <property type="evidence" value="ECO:0007669"/>
    <property type="project" value="UniProtKB-SubCell"/>
</dbReference>
<dbReference type="CDD" id="cd07185">
    <property type="entry name" value="OmpA_C-like"/>
    <property type="match status" value="1"/>
</dbReference>
<comment type="similarity">
    <text evidence="2">Belongs to the MotB family.</text>
</comment>
<evidence type="ECO:0000313" key="11">
    <source>
        <dbReference type="Proteomes" id="UP000000639"/>
    </source>
</evidence>
<dbReference type="eggNOG" id="COG1360">
    <property type="taxonomic scope" value="Bacteria"/>
</dbReference>
<feature type="domain" description="OmpA-like" evidence="9">
    <location>
        <begin position="145"/>
        <end position="263"/>
    </location>
</feature>
<protein>
    <submittedName>
        <fullName evidence="10">OmpA/MotB domain protein</fullName>
    </submittedName>
</protein>
<dbReference type="KEGG" id="pin:Ping_3579"/>
<keyword evidence="5 8" id="KW-1133">Transmembrane helix</keyword>
<dbReference type="InterPro" id="IPR036737">
    <property type="entry name" value="OmpA-like_sf"/>
</dbReference>
<evidence type="ECO:0000256" key="7">
    <source>
        <dbReference type="PROSITE-ProRule" id="PRU00473"/>
    </source>
</evidence>
<dbReference type="Proteomes" id="UP000000639">
    <property type="component" value="Chromosome"/>
</dbReference>
<dbReference type="RefSeq" id="WP_011771810.1">
    <property type="nucleotide sequence ID" value="NC_008709.1"/>
</dbReference>
<keyword evidence="11" id="KW-1185">Reference proteome</keyword>
<name>A1T0J7_PSYIN</name>
<keyword evidence="6 7" id="KW-0472">Membrane</keyword>
<sequence>MYDKKQQIIIIKKGRHQAHEEHSSAWKLAFADLMVSLMCVFLVLWALQIADKKEKEDIIHYFRTGQMSTPQERMFAQKNSLVSIPLMSSAKDNNTDINDTVNNALIQGEYNTQEELQFLMKRLDDLVEEIDASNNILIEVIPDGLRILLTASEDQKMYERGGTQLTPFYEDMLLEFSSVFNAIENGVVITGHTDSAPYNGQQVSNWELSSQRANSARRIMELGGLKKANITQVIGMANTKPIDKQNELSSINRRVEVIILTRQAVDDMNDIYGGSDEQYSKLLAKKDNATTLASKNKPVTRLDFAD</sequence>
<evidence type="ECO:0000256" key="6">
    <source>
        <dbReference type="ARBA" id="ARBA00023136"/>
    </source>
</evidence>
<comment type="subcellular location">
    <subcellularLocation>
        <location evidence="1">Cell membrane</location>
        <topology evidence="1">Single-pass membrane protein</topology>
    </subcellularLocation>
</comment>
<evidence type="ECO:0000256" key="4">
    <source>
        <dbReference type="ARBA" id="ARBA00022692"/>
    </source>
</evidence>
<evidence type="ECO:0000256" key="3">
    <source>
        <dbReference type="ARBA" id="ARBA00022475"/>
    </source>
</evidence>
<keyword evidence="3" id="KW-1003">Cell membrane</keyword>
<dbReference type="AlphaFoldDB" id="A1T0J7"/>
<dbReference type="HOGENOM" id="CLU_016890_3_2_6"/>
<dbReference type="Gene3D" id="3.30.1330.60">
    <property type="entry name" value="OmpA-like domain"/>
    <property type="match status" value="1"/>
</dbReference>
<dbReference type="PANTHER" id="PTHR30329:SF21">
    <property type="entry name" value="LIPOPROTEIN YIAD-RELATED"/>
    <property type="match status" value="1"/>
</dbReference>
<organism evidence="10 11">
    <name type="scientific">Psychromonas ingrahamii (strain DSM 17664 / CCUG 51855 / 37)</name>
    <dbReference type="NCBI Taxonomy" id="357804"/>
    <lineage>
        <taxon>Bacteria</taxon>
        <taxon>Pseudomonadati</taxon>
        <taxon>Pseudomonadota</taxon>
        <taxon>Gammaproteobacteria</taxon>
        <taxon>Alteromonadales</taxon>
        <taxon>Psychromonadaceae</taxon>
        <taxon>Psychromonas</taxon>
    </lineage>
</organism>
<dbReference type="OrthoDB" id="9815217at2"/>
<dbReference type="InterPro" id="IPR050330">
    <property type="entry name" value="Bact_OuterMem_StrucFunc"/>
</dbReference>
<evidence type="ECO:0000259" key="9">
    <source>
        <dbReference type="PROSITE" id="PS51123"/>
    </source>
</evidence>
<dbReference type="PANTHER" id="PTHR30329">
    <property type="entry name" value="STATOR ELEMENT OF FLAGELLAR MOTOR COMPLEX"/>
    <property type="match status" value="1"/>
</dbReference>
<accession>A1T0J7</accession>
<evidence type="ECO:0000256" key="5">
    <source>
        <dbReference type="ARBA" id="ARBA00022989"/>
    </source>
</evidence>
<evidence type="ECO:0000313" key="10">
    <source>
        <dbReference type="EMBL" id="ABM05262.1"/>
    </source>
</evidence>
<feature type="transmembrane region" description="Helical" evidence="8">
    <location>
        <begin position="28"/>
        <end position="47"/>
    </location>
</feature>
<dbReference type="SUPFAM" id="SSF103088">
    <property type="entry name" value="OmpA-like"/>
    <property type="match status" value="1"/>
</dbReference>
<dbReference type="STRING" id="357804.Ping_3579"/>
<dbReference type="InterPro" id="IPR006665">
    <property type="entry name" value="OmpA-like"/>
</dbReference>
<proteinExistence type="inferred from homology"/>
<dbReference type="Pfam" id="PF00691">
    <property type="entry name" value="OmpA"/>
    <property type="match status" value="1"/>
</dbReference>
<dbReference type="EMBL" id="CP000510">
    <property type="protein sequence ID" value="ABM05262.1"/>
    <property type="molecule type" value="Genomic_DNA"/>
</dbReference>
<dbReference type="PROSITE" id="PS51123">
    <property type="entry name" value="OMPA_2"/>
    <property type="match status" value="1"/>
</dbReference>
<gene>
    <name evidence="10" type="ordered locus">Ping_3579</name>
</gene>
<dbReference type="Pfam" id="PF13677">
    <property type="entry name" value="MotB_plug"/>
    <property type="match status" value="1"/>
</dbReference>
<reference evidence="10 11" key="1">
    <citation type="submission" date="2007-01" db="EMBL/GenBank/DDBJ databases">
        <title>Complete sequence of Psychromonas ingrahamii 37.</title>
        <authorList>
            <consortium name="US DOE Joint Genome Institute"/>
            <person name="Copeland A."/>
            <person name="Lucas S."/>
            <person name="Lapidus A."/>
            <person name="Barry K."/>
            <person name="Detter J.C."/>
            <person name="Glavina del Rio T."/>
            <person name="Hammon N."/>
            <person name="Israni S."/>
            <person name="Dalin E."/>
            <person name="Tice H."/>
            <person name="Pitluck S."/>
            <person name="Thompson L.S."/>
            <person name="Brettin T."/>
            <person name="Bruce D."/>
            <person name="Han C."/>
            <person name="Tapia R."/>
            <person name="Schmutz J."/>
            <person name="Larimer F."/>
            <person name="Land M."/>
            <person name="Hauser L."/>
            <person name="Kyrpides N."/>
            <person name="Ivanova N."/>
            <person name="Staley J."/>
            <person name="Richardson P."/>
        </authorList>
    </citation>
    <scope>NUCLEOTIDE SEQUENCE [LARGE SCALE GENOMIC DNA]</scope>
    <source>
        <strain evidence="10 11">37</strain>
    </source>
</reference>
<dbReference type="InterPro" id="IPR025713">
    <property type="entry name" value="MotB-like_N_dom"/>
</dbReference>
<evidence type="ECO:0000256" key="1">
    <source>
        <dbReference type="ARBA" id="ARBA00004162"/>
    </source>
</evidence>
<evidence type="ECO:0000256" key="2">
    <source>
        <dbReference type="ARBA" id="ARBA00008914"/>
    </source>
</evidence>
<keyword evidence="4 8" id="KW-0812">Transmembrane</keyword>